<keyword evidence="3 5" id="KW-1133">Transmembrane helix</keyword>
<feature type="transmembrane region" description="Helical" evidence="5">
    <location>
        <begin position="81"/>
        <end position="99"/>
    </location>
</feature>
<gene>
    <name evidence="7" type="ORF">ACI76L_06535</name>
</gene>
<dbReference type="EMBL" id="JBJGWJ010000003">
    <property type="protein sequence ID" value="MFK8293434.1"/>
    <property type="molecule type" value="Genomic_DNA"/>
</dbReference>
<feature type="transmembrane region" description="Helical" evidence="5">
    <location>
        <begin position="266"/>
        <end position="286"/>
    </location>
</feature>
<dbReference type="GO" id="GO:0016874">
    <property type="term" value="F:ligase activity"/>
    <property type="evidence" value="ECO:0007669"/>
    <property type="project" value="UniProtKB-KW"/>
</dbReference>
<feature type="domain" description="O-antigen ligase-related" evidence="6">
    <location>
        <begin position="275"/>
        <end position="403"/>
    </location>
</feature>
<feature type="transmembrane region" description="Helical" evidence="5">
    <location>
        <begin position="292"/>
        <end position="308"/>
    </location>
</feature>
<evidence type="ECO:0000256" key="2">
    <source>
        <dbReference type="ARBA" id="ARBA00022692"/>
    </source>
</evidence>
<feature type="transmembrane region" description="Helical" evidence="5">
    <location>
        <begin position="387"/>
        <end position="410"/>
    </location>
</feature>
<dbReference type="RefSeq" id="WP_157909215.1">
    <property type="nucleotide sequence ID" value="NZ_CP022387.1"/>
</dbReference>
<sequence>MKPMDKFNQAIEKSIILKNWVILAAVLPIIGTFLIISFVDFPWDNEFYRNLFINSSFTYGLFCVTAWIIIKHRYLFQKGRWLRNIAIVVAACVVLLWTYKHKITFRFDILLLFIAGLYSLVYRKWKKPDTVILTFFAFVIMKYLGILWSDNIAYTLDMVKEEMLIFSFLVPIICLGFRVNIKEQYAFINICFKLFLFLLACNFMFYLIYVDFSHNQLFNFFTFNKAYMNFLEVLSWSYFKHPSFISWIFLVVGGLGALVRREKPNLISVYEIILYAVLLLFFVFIVQSRIGILGYFIAIALLVWFHFSDRISPLKKYILMTLAVIFAIAAIAFLTTKTSYFSDPIRNNTFNIVYNQIINQSLLFGEGTATQRFIMKDTGIFHVHNDFISVFIDLGIIGLALFVFWIISVLKIKDRIIQYTMLIFLLIMNTDVLFCFYLGTYITVPFLFFIFFADVKTVSAKDN</sequence>
<comment type="caution">
    <text evidence="7">The sequence shown here is derived from an EMBL/GenBank/DDBJ whole genome shotgun (WGS) entry which is preliminary data.</text>
</comment>
<organism evidence="7 8">
    <name type="scientific">Capnocytophaga stomatis</name>
    <dbReference type="NCBI Taxonomy" id="1848904"/>
    <lineage>
        <taxon>Bacteria</taxon>
        <taxon>Pseudomonadati</taxon>
        <taxon>Bacteroidota</taxon>
        <taxon>Flavobacteriia</taxon>
        <taxon>Flavobacteriales</taxon>
        <taxon>Flavobacteriaceae</taxon>
        <taxon>Capnocytophaga</taxon>
    </lineage>
</organism>
<dbReference type="Pfam" id="PF04932">
    <property type="entry name" value="Wzy_C"/>
    <property type="match status" value="1"/>
</dbReference>
<keyword evidence="2 5" id="KW-0812">Transmembrane</keyword>
<feature type="transmembrane region" description="Helical" evidence="5">
    <location>
        <begin position="105"/>
        <end position="123"/>
    </location>
</feature>
<name>A0ABW8QAP9_9FLAO</name>
<evidence type="ECO:0000313" key="8">
    <source>
        <dbReference type="Proteomes" id="UP001622370"/>
    </source>
</evidence>
<feature type="transmembrane region" description="Helical" evidence="5">
    <location>
        <begin position="317"/>
        <end position="336"/>
    </location>
</feature>
<evidence type="ECO:0000313" key="7">
    <source>
        <dbReference type="EMBL" id="MFK8293434.1"/>
    </source>
</evidence>
<comment type="subcellular location">
    <subcellularLocation>
        <location evidence="1">Membrane</location>
        <topology evidence="1">Multi-pass membrane protein</topology>
    </subcellularLocation>
</comment>
<accession>A0ABW8QAP9</accession>
<feature type="transmembrane region" description="Helical" evidence="5">
    <location>
        <begin position="20"/>
        <end position="39"/>
    </location>
</feature>
<evidence type="ECO:0000256" key="5">
    <source>
        <dbReference type="SAM" id="Phobius"/>
    </source>
</evidence>
<dbReference type="InterPro" id="IPR007016">
    <property type="entry name" value="O-antigen_ligase-rel_domated"/>
</dbReference>
<dbReference type="Proteomes" id="UP001622370">
    <property type="component" value="Unassembled WGS sequence"/>
</dbReference>
<feature type="transmembrane region" description="Helical" evidence="5">
    <location>
        <begin position="238"/>
        <end position="259"/>
    </location>
</feature>
<feature type="transmembrane region" description="Helical" evidence="5">
    <location>
        <begin position="130"/>
        <end position="148"/>
    </location>
</feature>
<protein>
    <submittedName>
        <fullName evidence="7">O-antigen ligase family protein</fullName>
    </submittedName>
</protein>
<feature type="transmembrane region" description="Helical" evidence="5">
    <location>
        <begin position="422"/>
        <end position="453"/>
    </location>
</feature>
<reference evidence="7 8" key="1">
    <citation type="journal article" date="2016" name="Sci. Rep.">
        <title>Whole genome sequencing identifies a novel species of the genus Capnocytophaga isolated from dog and cat bite wounds in humans.</title>
        <authorList>
            <person name="Zangenah S."/>
            <person name="Abbasi N."/>
            <person name="Andersson A.F."/>
            <person name="Bergman P."/>
        </authorList>
    </citation>
    <scope>NUCLEOTIDE SEQUENCE [LARGE SCALE GENOMIC DNA]</scope>
    <source>
        <strain evidence="7 8">W5</strain>
    </source>
</reference>
<evidence type="ECO:0000259" key="6">
    <source>
        <dbReference type="Pfam" id="PF04932"/>
    </source>
</evidence>
<feature type="transmembrane region" description="Helical" evidence="5">
    <location>
        <begin position="163"/>
        <end position="179"/>
    </location>
</feature>
<keyword evidence="7" id="KW-0436">Ligase</keyword>
<evidence type="ECO:0000256" key="4">
    <source>
        <dbReference type="ARBA" id="ARBA00023136"/>
    </source>
</evidence>
<evidence type="ECO:0000256" key="3">
    <source>
        <dbReference type="ARBA" id="ARBA00022989"/>
    </source>
</evidence>
<evidence type="ECO:0000256" key="1">
    <source>
        <dbReference type="ARBA" id="ARBA00004141"/>
    </source>
</evidence>
<feature type="transmembrane region" description="Helical" evidence="5">
    <location>
        <begin position="186"/>
        <end position="209"/>
    </location>
</feature>
<proteinExistence type="predicted"/>
<feature type="transmembrane region" description="Helical" evidence="5">
    <location>
        <begin position="51"/>
        <end position="69"/>
    </location>
</feature>
<keyword evidence="4 5" id="KW-0472">Membrane</keyword>
<keyword evidence="8" id="KW-1185">Reference proteome</keyword>